<dbReference type="PANTHER" id="PTHR10963:SF24">
    <property type="entry name" value="GLYCOSIDASE C21B10.07-RELATED"/>
    <property type="match status" value="1"/>
</dbReference>
<gene>
    <name evidence="3" type="ORF">L207DRAFT_420988</name>
</gene>
<evidence type="ECO:0000313" key="3">
    <source>
        <dbReference type="EMBL" id="PMD44583.1"/>
    </source>
</evidence>
<dbReference type="Proteomes" id="UP000235786">
    <property type="component" value="Unassembled WGS sequence"/>
</dbReference>
<feature type="signal peptide" evidence="1">
    <location>
        <begin position="1"/>
        <end position="22"/>
    </location>
</feature>
<dbReference type="GO" id="GO:0009251">
    <property type="term" value="P:glucan catabolic process"/>
    <property type="evidence" value="ECO:0007669"/>
    <property type="project" value="TreeGrafter"/>
</dbReference>
<reference evidence="3 4" key="1">
    <citation type="submission" date="2016-04" db="EMBL/GenBank/DDBJ databases">
        <title>A degradative enzymes factory behind the ericoid mycorrhizal symbiosis.</title>
        <authorList>
            <consortium name="DOE Joint Genome Institute"/>
            <person name="Martino E."/>
            <person name="Morin E."/>
            <person name="Grelet G."/>
            <person name="Kuo A."/>
            <person name="Kohler A."/>
            <person name="Daghino S."/>
            <person name="Barry K."/>
            <person name="Choi C."/>
            <person name="Cichocki N."/>
            <person name="Clum A."/>
            <person name="Copeland A."/>
            <person name="Hainaut M."/>
            <person name="Haridas S."/>
            <person name="Labutti K."/>
            <person name="Lindquist E."/>
            <person name="Lipzen A."/>
            <person name="Khouja H.-R."/>
            <person name="Murat C."/>
            <person name="Ohm R."/>
            <person name="Olson A."/>
            <person name="Spatafora J."/>
            <person name="Veneault-Fourrey C."/>
            <person name="Henrissat B."/>
            <person name="Grigoriev I."/>
            <person name="Martin F."/>
            <person name="Perotto S."/>
        </authorList>
    </citation>
    <scope>NUCLEOTIDE SEQUENCE [LARGE SCALE GENOMIC DNA]</scope>
    <source>
        <strain evidence="3 4">F</strain>
    </source>
</reference>
<dbReference type="SUPFAM" id="SSF49899">
    <property type="entry name" value="Concanavalin A-like lectins/glucanases"/>
    <property type="match status" value="1"/>
</dbReference>
<dbReference type="GO" id="GO:0004553">
    <property type="term" value="F:hydrolase activity, hydrolyzing O-glycosyl compounds"/>
    <property type="evidence" value="ECO:0007669"/>
    <property type="project" value="InterPro"/>
</dbReference>
<accession>A0A2J6S1D2</accession>
<dbReference type="InterPro" id="IPR050546">
    <property type="entry name" value="Glycosyl_Hydrlase_16"/>
</dbReference>
<dbReference type="EMBL" id="KZ613941">
    <property type="protein sequence ID" value="PMD44583.1"/>
    <property type="molecule type" value="Genomic_DNA"/>
</dbReference>
<dbReference type="PROSITE" id="PS51762">
    <property type="entry name" value="GH16_2"/>
    <property type="match status" value="1"/>
</dbReference>
<keyword evidence="1" id="KW-0732">Signal</keyword>
<protein>
    <submittedName>
        <fullName evidence="3">Glycoside hydrolase family 16 protein</fullName>
    </submittedName>
</protein>
<dbReference type="STRING" id="1149755.A0A2J6S1D2"/>
<dbReference type="AlphaFoldDB" id="A0A2J6S1D2"/>
<dbReference type="InterPro" id="IPR000757">
    <property type="entry name" value="Beta-glucanase-like"/>
</dbReference>
<keyword evidence="4" id="KW-1185">Reference proteome</keyword>
<sequence length="353" mass="38490">MSFPFIFRAGALALACASTASASYVILDDFSGPNFFENFYFNTTLDPTHGFVEYIGAGNPLLNSLAYYDPTTDTAIMRVDDNKTYTPGVDTGRPSIRAQTINTYQYGLFILDLAHMPGNACGSWPAFWTTSMDHWPEQGEIDIIENVNLAAQSEQTLHTGPVFPGDVCEVVGNVNTNPGQETGTQISYNCMWNATTSDYGTQTQYSGQGCSAANNNPNNFGTNFNAVQGGVYAMEWNDEIIQIWSWENGYAPADIANGTPDPLSWGNPIFTTWGGNCDIARHFIDQTVVFDTTFCGDWGNAAWATSGCYSEQYPTCSDYVGANPGVYSETYWAVRSLKVYQFSNAAASSSTTA</sequence>
<proteinExistence type="predicted"/>
<feature type="chain" id="PRO_5014365002" evidence="1">
    <location>
        <begin position="23"/>
        <end position="353"/>
    </location>
</feature>
<dbReference type="OrthoDB" id="192832at2759"/>
<dbReference type="Pfam" id="PF26113">
    <property type="entry name" value="GH16_XgeA"/>
    <property type="match status" value="1"/>
</dbReference>
<keyword evidence="3" id="KW-0378">Hydrolase</keyword>
<evidence type="ECO:0000256" key="1">
    <source>
        <dbReference type="SAM" id="SignalP"/>
    </source>
</evidence>
<evidence type="ECO:0000313" key="4">
    <source>
        <dbReference type="Proteomes" id="UP000235786"/>
    </source>
</evidence>
<evidence type="ECO:0000259" key="2">
    <source>
        <dbReference type="PROSITE" id="PS51762"/>
    </source>
</evidence>
<name>A0A2J6S1D2_HYAVF</name>
<dbReference type="PANTHER" id="PTHR10963">
    <property type="entry name" value="GLYCOSYL HYDROLASE-RELATED"/>
    <property type="match status" value="1"/>
</dbReference>
<feature type="domain" description="GH16" evidence="2">
    <location>
        <begin position="28"/>
        <end position="307"/>
    </location>
</feature>
<organism evidence="3 4">
    <name type="scientific">Hyaloscypha variabilis (strain UAMH 11265 / GT02V1 / F)</name>
    <name type="common">Meliniomyces variabilis</name>
    <dbReference type="NCBI Taxonomy" id="1149755"/>
    <lineage>
        <taxon>Eukaryota</taxon>
        <taxon>Fungi</taxon>
        <taxon>Dikarya</taxon>
        <taxon>Ascomycota</taxon>
        <taxon>Pezizomycotina</taxon>
        <taxon>Leotiomycetes</taxon>
        <taxon>Helotiales</taxon>
        <taxon>Hyaloscyphaceae</taxon>
        <taxon>Hyaloscypha</taxon>
        <taxon>Hyaloscypha variabilis</taxon>
    </lineage>
</organism>
<dbReference type="InterPro" id="IPR013320">
    <property type="entry name" value="ConA-like_dom_sf"/>
</dbReference>
<dbReference type="Gene3D" id="2.60.120.200">
    <property type="match status" value="1"/>
</dbReference>